<evidence type="ECO:0000256" key="1">
    <source>
        <dbReference type="ARBA" id="ARBA00004477"/>
    </source>
</evidence>
<evidence type="ECO:0000256" key="7">
    <source>
        <dbReference type="ARBA" id="ARBA00023055"/>
    </source>
</evidence>
<comment type="similarity">
    <text evidence="2 10">Belongs to the ARV1 family.</text>
</comment>
<dbReference type="Proteomes" id="UP000274922">
    <property type="component" value="Unassembled WGS sequence"/>
</dbReference>
<dbReference type="GO" id="GO:0005789">
    <property type="term" value="C:endoplasmic reticulum membrane"/>
    <property type="evidence" value="ECO:0007669"/>
    <property type="project" value="UniProtKB-SubCell"/>
</dbReference>
<evidence type="ECO:0000256" key="5">
    <source>
        <dbReference type="ARBA" id="ARBA00022824"/>
    </source>
</evidence>
<evidence type="ECO:0000256" key="8">
    <source>
        <dbReference type="ARBA" id="ARBA00023098"/>
    </source>
</evidence>
<evidence type="ECO:0000313" key="11">
    <source>
        <dbReference type="EMBL" id="RKP01750.1"/>
    </source>
</evidence>
<dbReference type="PANTHER" id="PTHR14467">
    <property type="entry name" value="ARV1"/>
    <property type="match status" value="1"/>
</dbReference>
<keyword evidence="7 10" id="KW-0445">Lipid transport</keyword>
<dbReference type="GO" id="GO:0032366">
    <property type="term" value="P:intracellular sterol transport"/>
    <property type="evidence" value="ECO:0007669"/>
    <property type="project" value="UniProtKB-UniRule"/>
</dbReference>
<dbReference type="GO" id="GO:0016125">
    <property type="term" value="P:sterol metabolic process"/>
    <property type="evidence" value="ECO:0007669"/>
    <property type="project" value="UniProtKB-UniRule"/>
</dbReference>
<keyword evidence="5 10" id="KW-0256">Endoplasmic reticulum</keyword>
<keyword evidence="9 10" id="KW-0472">Membrane</keyword>
<dbReference type="STRING" id="1555241.A0A4P9X9I8"/>
<dbReference type="AlphaFoldDB" id="A0A4P9X9I8"/>
<keyword evidence="10" id="KW-0746">Sphingolipid metabolism</keyword>
<comment type="function">
    <text evidence="10">Mediator of sterol homeostasis involved in sterol uptake, trafficking and distribution into membranes.</text>
</comment>
<evidence type="ECO:0000256" key="6">
    <source>
        <dbReference type="ARBA" id="ARBA00022989"/>
    </source>
</evidence>
<keyword evidence="12" id="KW-1185">Reference proteome</keyword>
<feature type="transmembrane region" description="Helical" evidence="10">
    <location>
        <begin position="109"/>
        <end position="126"/>
    </location>
</feature>
<gene>
    <name evidence="11" type="ORF">CXG81DRAFT_29685</name>
</gene>
<evidence type="ECO:0000256" key="10">
    <source>
        <dbReference type="RuleBase" id="RU368065"/>
    </source>
</evidence>
<dbReference type="PANTHER" id="PTHR14467:SF0">
    <property type="entry name" value="PROTEIN ARV1"/>
    <property type="match status" value="1"/>
</dbReference>
<keyword evidence="6 10" id="KW-1133">Transmembrane helix</keyword>
<dbReference type="OrthoDB" id="2192830at2759"/>
<accession>A0A4P9X9I8</accession>
<proteinExistence type="inferred from homology"/>
<evidence type="ECO:0000256" key="9">
    <source>
        <dbReference type="ARBA" id="ARBA00023136"/>
    </source>
</evidence>
<evidence type="ECO:0000256" key="2">
    <source>
        <dbReference type="ARBA" id="ARBA00009187"/>
    </source>
</evidence>
<dbReference type="Pfam" id="PF04161">
    <property type="entry name" value="Arv1"/>
    <property type="match status" value="1"/>
</dbReference>
<evidence type="ECO:0000313" key="12">
    <source>
        <dbReference type="Proteomes" id="UP000274922"/>
    </source>
</evidence>
<dbReference type="InterPro" id="IPR007290">
    <property type="entry name" value="Arv1"/>
</dbReference>
<name>A0A4P9X9I8_9FUNG</name>
<organism evidence="11 12">
    <name type="scientific">Caulochytrium protostelioides</name>
    <dbReference type="NCBI Taxonomy" id="1555241"/>
    <lineage>
        <taxon>Eukaryota</taxon>
        <taxon>Fungi</taxon>
        <taxon>Fungi incertae sedis</taxon>
        <taxon>Chytridiomycota</taxon>
        <taxon>Chytridiomycota incertae sedis</taxon>
        <taxon>Chytridiomycetes</taxon>
        <taxon>Caulochytriales</taxon>
        <taxon>Caulochytriaceae</taxon>
        <taxon>Caulochytrium</taxon>
    </lineage>
</organism>
<keyword evidence="10" id="KW-0333">Golgi apparatus</keyword>
<keyword evidence="8 10" id="KW-0443">Lipid metabolism</keyword>
<keyword evidence="3 10" id="KW-0813">Transport</keyword>
<reference evidence="12" key="1">
    <citation type="journal article" date="2018" name="Nat. Microbiol.">
        <title>Leveraging single-cell genomics to expand the fungal tree of life.</title>
        <authorList>
            <person name="Ahrendt S.R."/>
            <person name="Quandt C.A."/>
            <person name="Ciobanu D."/>
            <person name="Clum A."/>
            <person name="Salamov A."/>
            <person name="Andreopoulos B."/>
            <person name="Cheng J.F."/>
            <person name="Woyke T."/>
            <person name="Pelin A."/>
            <person name="Henrissat B."/>
            <person name="Reynolds N.K."/>
            <person name="Benny G.L."/>
            <person name="Smith M.E."/>
            <person name="James T.Y."/>
            <person name="Grigoriev I.V."/>
        </authorList>
    </citation>
    <scope>NUCLEOTIDE SEQUENCE [LARGE SCALE GENOMIC DNA]</scope>
    <source>
        <strain evidence="12">ATCC 52028</strain>
    </source>
</reference>
<feature type="transmembrane region" description="Helical" evidence="10">
    <location>
        <begin position="173"/>
        <end position="193"/>
    </location>
</feature>
<dbReference type="GO" id="GO:0006665">
    <property type="term" value="P:sphingolipid metabolic process"/>
    <property type="evidence" value="ECO:0007669"/>
    <property type="project" value="UniProtKB-UniRule"/>
</dbReference>
<dbReference type="GO" id="GO:0097036">
    <property type="term" value="P:regulation of plasma membrane sterol distribution"/>
    <property type="evidence" value="ECO:0007669"/>
    <property type="project" value="UniProtKB-UniRule"/>
</dbReference>
<evidence type="ECO:0000256" key="4">
    <source>
        <dbReference type="ARBA" id="ARBA00022692"/>
    </source>
</evidence>
<comment type="subcellular location">
    <subcellularLocation>
        <location evidence="1 10">Endoplasmic reticulum membrane</location>
        <topology evidence="1 10">Multi-pass membrane protein</topology>
    </subcellularLocation>
    <subcellularLocation>
        <location evidence="10">Golgi apparatus membrane</location>
        <topology evidence="10">Multi-pass membrane protein</topology>
    </subcellularLocation>
</comment>
<sequence length="223" mass="25762">MVLCIECGSPVKSLWTQYGPGNLRLTQCRRCHHFADKYIENDNIIVFLDLVLHKRPVYRHMLFNGRIVFDDDGLNPNVIRMGILLILFDVFEMWFHIELVYGNDHFPPPGVSVVRQYLWLLMLAFLTEVLRHALVRLAIWLWLLLIIMVIWNYHELVNAWFVHAFVVGSNTEALSVLLGISWLETLPIILAGASSTWIVRGIGSYWDPTLRVLIDGLVPILTV</sequence>
<feature type="transmembrane region" description="Helical" evidence="10">
    <location>
        <begin position="133"/>
        <end position="153"/>
    </location>
</feature>
<evidence type="ECO:0000256" key="3">
    <source>
        <dbReference type="ARBA" id="ARBA00022448"/>
    </source>
</evidence>
<feature type="transmembrane region" description="Helical" evidence="10">
    <location>
        <begin position="78"/>
        <end position="97"/>
    </location>
</feature>
<dbReference type="EMBL" id="ML014162">
    <property type="protein sequence ID" value="RKP01750.1"/>
    <property type="molecule type" value="Genomic_DNA"/>
</dbReference>
<dbReference type="GO" id="GO:0000139">
    <property type="term" value="C:Golgi membrane"/>
    <property type="evidence" value="ECO:0007669"/>
    <property type="project" value="UniProtKB-SubCell"/>
</dbReference>
<keyword evidence="4 10" id="KW-0812">Transmembrane</keyword>
<comment type="function">
    <text evidence="10">Regulates also the sphingolipid metabolism.</text>
</comment>
<protein>
    <recommendedName>
        <fullName evidence="10">Protein ARV</fullName>
    </recommendedName>
</protein>
<dbReference type="GO" id="GO:0032541">
    <property type="term" value="C:cortical endoplasmic reticulum"/>
    <property type="evidence" value="ECO:0007669"/>
    <property type="project" value="TreeGrafter"/>
</dbReference>